<dbReference type="OrthoDB" id="2681631at2759"/>
<dbReference type="Gene3D" id="4.10.60.10">
    <property type="entry name" value="Zinc finger, CCHC-type"/>
    <property type="match status" value="1"/>
</dbReference>
<dbReference type="AlphaFoldDB" id="A0A284S761"/>
<proteinExistence type="predicted"/>
<dbReference type="GO" id="GO:0006397">
    <property type="term" value="P:mRNA processing"/>
    <property type="evidence" value="ECO:0007669"/>
    <property type="project" value="UniProtKB-KW"/>
</dbReference>
<dbReference type="InterPro" id="IPR036875">
    <property type="entry name" value="Znf_CCHC_sf"/>
</dbReference>
<reference evidence="6" key="1">
    <citation type="journal article" date="2017" name="Nat. Ecol. Evol.">
        <title>Genome expansion and lineage-specific genetic innovations in the forest pathogenic fungi Armillaria.</title>
        <authorList>
            <person name="Sipos G."/>
            <person name="Prasanna A.N."/>
            <person name="Walter M.C."/>
            <person name="O'Connor E."/>
            <person name="Balint B."/>
            <person name="Krizsan K."/>
            <person name="Kiss B."/>
            <person name="Hess J."/>
            <person name="Varga T."/>
            <person name="Slot J."/>
            <person name="Riley R."/>
            <person name="Boka B."/>
            <person name="Rigling D."/>
            <person name="Barry K."/>
            <person name="Lee J."/>
            <person name="Mihaltcheva S."/>
            <person name="LaButti K."/>
            <person name="Lipzen A."/>
            <person name="Waldron R."/>
            <person name="Moloney N.M."/>
            <person name="Sperisen C."/>
            <person name="Kredics L."/>
            <person name="Vagvoelgyi C."/>
            <person name="Patrignani A."/>
            <person name="Fitzpatrick D."/>
            <person name="Nagy I."/>
            <person name="Doyle S."/>
            <person name="Anderson J.B."/>
            <person name="Grigoriev I.V."/>
            <person name="Gueldener U."/>
            <person name="Muensterkoetter M."/>
            <person name="Nagy L.G."/>
        </authorList>
    </citation>
    <scope>NUCLEOTIDE SEQUENCE [LARGE SCALE GENOMIC DNA]</scope>
    <source>
        <strain evidence="6">C18/9</strain>
    </source>
</reference>
<keyword evidence="2" id="KW-0862">Zinc</keyword>
<sequence>MGEDAPWIGCKPDLIRKPNPFLGDADDIDRFITDCQMYFQVHSAYMWLDPYRVAFASSYFEGRAKDWWTLQLADLYTVQTKFSKPGVEEKHKVAMYALRMTGTMTATEYLQELEKLAKKAKLQHDTNDRGHMVMVLRQGVPTSYTNMIANIRTNIPVGYEQWGQRIIVMNEERQRKAALDLVGRMYQPQPPPPQQNAGTPKGASGATTSPAPKKTVTGTTFGGRGQPMDIDAVKSGNCFRCGEKGHISKNCPLQSWNKGKKQEVRTSTTEPSTGSKIEEVKDAAGNHSERTYTLPVVNVSHPPHSILFAERHSNQPRKESHNRYAILTIDNDNLSSVSDDEAPTGAESPNTKNDQSTLRNLGAKRHTSSLCGDVLGNGE</sequence>
<evidence type="ECO:0000313" key="6">
    <source>
        <dbReference type="Proteomes" id="UP000219338"/>
    </source>
</evidence>
<feature type="compositionally biased region" description="Polar residues" evidence="3">
    <location>
        <begin position="265"/>
        <end position="275"/>
    </location>
</feature>
<dbReference type="InterPro" id="IPR001878">
    <property type="entry name" value="Znf_CCHC"/>
</dbReference>
<feature type="compositionally biased region" description="Basic and acidic residues" evidence="3">
    <location>
        <begin position="276"/>
        <end position="287"/>
    </location>
</feature>
<keyword evidence="2" id="KW-0863">Zinc-finger</keyword>
<dbReference type="Proteomes" id="UP000219338">
    <property type="component" value="Unassembled WGS sequence"/>
</dbReference>
<dbReference type="SUPFAM" id="SSF57756">
    <property type="entry name" value="Retrovirus zinc finger-like domains"/>
    <property type="match status" value="1"/>
</dbReference>
<evidence type="ECO:0000313" key="5">
    <source>
        <dbReference type="EMBL" id="SJL16841.1"/>
    </source>
</evidence>
<dbReference type="OMA" id="MLAMAID"/>
<accession>A0A284S761</accession>
<dbReference type="Pfam" id="PF00098">
    <property type="entry name" value="zf-CCHC"/>
    <property type="match status" value="1"/>
</dbReference>
<evidence type="ECO:0000256" key="3">
    <source>
        <dbReference type="SAM" id="MobiDB-lite"/>
    </source>
</evidence>
<keyword evidence="6" id="KW-1185">Reference proteome</keyword>
<dbReference type="EMBL" id="FUEG01000038">
    <property type="protein sequence ID" value="SJL16841.1"/>
    <property type="molecule type" value="Genomic_DNA"/>
</dbReference>
<dbReference type="PROSITE" id="PS50158">
    <property type="entry name" value="ZF_CCHC"/>
    <property type="match status" value="1"/>
</dbReference>
<evidence type="ECO:0000259" key="4">
    <source>
        <dbReference type="PROSITE" id="PS50158"/>
    </source>
</evidence>
<protein>
    <recommendedName>
        <fullName evidence="4">CCHC-type domain-containing protein</fullName>
    </recommendedName>
</protein>
<evidence type="ECO:0000256" key="1">
    <source>
        <dbReference type="ARBA" id="ARBA00022664"/>
    </source>
</evidence>
<organism evidence="5 6">
    <name type="scientific">Armillaria ostoyae</name>
    <name type="common">Armillaria root rot fungus</name>
    <dbReference type="NCBI Taxonomy" id="47428"/>
    <lineage>
        <taxon>Eukaryota</taxon>
        <taxon>Fungi</taxon>
        <taxon>Dikarya</taxon>
        <taxon>Basidiomycota</taxon>
        <taxon>Agaricomycotina</taxon>
        <taxon>Agaricomycetes</taxon>
        <taxon>Agaricomycetidae</taxon>
        <taxon>Agaricales</taxon>
        <taxon>Marasmiineae</taxon>
        <taxon>Physalacriaceae</taxon>
        <taxon>Armillaria</taxon>
    </lineage>
</organism>
<dbReference type="GO" id="GO:0008270">
    <property type="term" value="F:zinc ion binding"/>
    <property type="evidence" value="ECO:0007669"/>
    <property type="project" value="UniProtKB-KW"/>
</dbReference>
<feature type="domain" description="CCHC-type" evidence="4">
    <location>
        <begin position="238"/>
        <end position="252"/>
    </location>
</feature>
<dbReference type="GO" id="GO:0003676">
    <property type="term" value="F:nucleic acid binding"/>
    <property type="evidence" value="ECO:0007669"/>
    <property type="project" value="InterPro"/>
</dbReference>
<feature type="compositionally biased region" description="Polar residues" evidence="3">
    <location>
        <begin position="347"/>
        <end position="359"/>
    </location>
</feature>
<dbReference type="SMART" id="SM00343">
    <property type="entry name" value="ZnF_C2HC"/>
    <property type="match status" value="1"/>
</dbReference>
<feature type="region of interest" description="Disordered" evidence="3">
    <location>
        <begin position="334"/>
        <end position="379"/>
    </location>
</feature>
<feature type="region of interest" description="Disordered" evidence="3">
    <location>
        <begin position="257"/>
        <end position="287"/>
    </location>
</feature>
<gene>
    <name evidence="5" type="ORF">ARMOST_20370</name>
</gene>
<feature type="region of interest" description="Disordered" evidence="3">
    <location>
        <begin position="184"/>
        <end position="228"/>
    </location>
</feature>
<evidence type="ECO:0000256" key="2">
    <source>
        <dbReference type="PROSITE-ProRule" id="PRU00047"/>
    </source>
</evidence>
<keyword evidence="1" id="KW-0507">mRNA processing</keyword>
<keyword evidence="2" id="KW-0479">Metal-binding</keyword>
<name>A0A284S761_ARMOS</name>